<dbReference type="InterPro" id="IPR002890">
    <property type="entry name" value="MG2"/>
</dbReference>
<dbReference type="Pfam" id="PF17973">
    <property type="entry name" value="bMG10"/>
    <property type="match status" value="1"/>
</dbReference>
<dbReference type="InterPro" id="IPR011625">
    <property type="entry name" value="A2M_N_BRD"/>
</dbReference>
<proteinExistence type="predicted"/>
<keyword evidence="1" id="KW-0732">Signal</keyword>
<dbReference type="Gene3D" id="1.50.10.20">
    <property type="match status" value="1"/>
</dbReference>
<organism evidence="4">
    <name type="scientific">bioreactor metagenome</name>
    <dbReference type="NCBI Taxonomy" id="1076179"/>
    <lineage>
        <taxon>unclassified sequences</taxon>
        <taxon>metagenomes</taxon>
        <taxon>ecological metagenomes</taxon>
    </lineage>
</organism>
<dbReference type="InterPro" id="IPR001599">
    <property type="entry name" value="Macroglobln_a2"/>
</dbReference>
<sequence>MPTTPLRFLLIILAVFLQAAPALAGPAYRVAAPSNPQEDNWLRREGFSITFQVDEARCKKEYGADWSRQCASSPAGEEGRVVDGVRMTPPVAGVWRWVDDSTMEFTPKEHLSPDTRYTISLEKMALPGRFSLKRQAVYATQPQAVRVGKETFWIDPSPKGAHAVSVPLRFIWPVGTQDMDGRITIAPSDAKSGLALGAPRLVWNERRDEVVVTAPVTALPENNAAARISIKGLPAFAEGSGKCVVVAPKKDAKAPPSVEALFSITGRTRLMDVAKITINPVYDDKLDKKFQLEVKTTLRVLPTELLRKLELIQLPRKLTAEAGKDADWTKMPAISPDDVKNGTRLKPELMQAADEPADRILLRIPAEAGRGLLAAVDKGLPSTAGPETAQVRRFIMTVPSLGTEVGFLQPGNVLTLSGQKKLDIYATGLTSVAWRAERVRDPFLALAAKESGFEYPTADMDVMSDVVEGRIEVRKEQAGASSFPVLDLAPLLRGGKEPVHGLMRIELTGYNGDKSIAYAARLLLVTDMGLTVKMAGDGARTVFVQHLGTGQPVQGAEVRLLGLNGLPLQSAVTNAQGRADLPPANGLEREKRPVAVVALAPAAGKNADASKDAGPQDLAWLSLDDATRMVDYSNFAISGRHTSADGLSASVFSQRGIYLPGETLHFGCIVRRFDWQPMPAGLPLEAVLVSPTGAEVMRRAFTVGEDGLNSFDWACPEDAAVGSYQLDVRLPGDTTRSGASPVLGSTRVRVEEFQPDTLALAASFTPAAPKGWIRTGQDAPAVEAQARLDNLYGEPAANHRVQATLRTEKSRLHFAGYEDYTFYEPAGFEGEGQSLELPAAFTDSKGIAAFALPLGRLQAGTLRGAVQIEGFEPAGGRAVTRQLDALFSPLAVALGYKPEGEVNNLDYIPQNAKASLRLLVLNNDLAPVTLAKAEAVFSARRYVNSLVTDSRGEYRYDATPVDTELTRKTLDLGAQGLSLPLPTTDAGDFLLTVRQPDGAVLAVIPYTVAGDRLAQPSALSTESLAKGDLRLKLDKQQYAPGDTIKMRISTPYAGAGLITIERENVLAQAWFTAQAGESVQEIRIPADFQGRGYVNVSYARSLDSDVVYMKPHVVAVAPFMAGIDQRDLGLALTAPARALPGDTVTVRLTSRVPGRALIFAVDEGVLQLTGFTTPDPLRDLLGDRALDVSTAQIFDLLMPDHARLRGRIPGFGGDMSGPGGRFLNPFKRRGEPPFALWQEIVPVDAKGTEVRFTVPQYASGKIRIMAVGSAAPRQGNALAGRTEASMEVRGTLILKPLLPLAAAPGDEFDGALVVANTIEGSGPGARVRVKMESASGGLAFAQEPAPQTVTVDENGEATINFRMRAQDILGEAAVRFTASLENSKADKAGPDNIRPDNIGADKPIIRTQTVSIRPPMPRLRTESVTPLRGPTSVDAQRNLYPFEAQGQASVGAMPVLALRSLLARLNTYPYGCTEQLISRAMPYAALLGSPEARHEVLRNPNLSPEAMLKRGNKVISAALSAIMGNFTQYEGVSLWPGGTANDFVTAYAADFLLTLRDSGTVTPEGLSHNLLDTLESIVGRSPTDMADARVKLYGAWILQRDGRIMTQDLERIEQWLKDNFKGWENDIAAAFLADSYDMLRLRRRAEQRMPAALTRCDDEFMSNGAVQALHALMVVRHFPEKKKQLRMAGLLDSAFSTNATTVDMGLGARTLLAMGEATALKADSLSLTCQQYAQGFTPAEGKASPLGGALVLDAPGCTRYRVEMPQGEPLLSLLVTTEGFDRAVMSDASNGISLQRRYLDSKGEAITTARLGDVITVELAVQASGEINNVVLLDLLPGGFEPVLEKNGQSQPQDGLVRYERREDRGIFFVDLNGDRQTFTYKVRAASRGRFVLPAATAEAMYNPAVNARTGGGNVTVE</sequence>
<dbReference type="InterPro" id="IPR051802">
    <property type="entry name" value="YfhM-like"/>
</dbReference>
<dbReference type="SUPFAM" id="SSF48239">
    <property type="entry name" value="Terpenoid cyclases/Protein prenyltransferases"/>
    <property type="match status" value="1"/>
</dbReference>
<feature type="domain" description="Alpha-2-macroglobulin" evidence="3">
    <location>
        <begin position="1234"/>
        <end position="1331"/>
    </location>
</feature>
<feature type="domain" description="Alpha-2-macroglobulin bait region" evidence="2">
    <location>
        <begin position="1029"/>
        <end position="1168"/>
    </location>
</feature>
<protein>
    <submittedName>
        <fullName evidence="4">Putative lipoprotein YfhM</fullName>
    </submittedName>
</protein>
<keyword evidence="4" id="KW-0449">Lipoprotein</keyword>
<dbReference type="EMBL" id="VSSQ01000102">
    <property type="protein sequence ID" value="MPL76990.1"/>
    <property type="molecule type" value="Genomic_DNA"/>
</dbReference>
<dbReference type="Pfam" id="PF11974">
    <property type="entry name" value="bMG3"/>
    <property type="match status" value="1"/>
</dbReference>
<dbReference type="InterPro" id="IPR041203">
    <property type="entry name" value="Bact_A2M_MG5"/>
</dbReference>
<evidence type="ECO:0000256" key="1">
    <source>
        <dbReference type="ARBA" id="ARBA00022729"/>
    </source>
</evidence>
<dbReference type="Pfam" id="PF17972">
    <property type="entry name" value="bMG5"/>
    <property type="match status" value="1"/>
</dbReference>
<dbReference type="SMART" id="SM01360">
    <property type="entry name" value="A2M"/>
    <property type="match status" value="1"/>
</dbReference>
<dbReference type="SMART" id="SM01359">
    <property type="entry name" value="A2M_N_2"/>
    <property type="match status" value="1"/>
</dbReference>
<dbReference type="GO" id="GO:0004866">
    <property type="term" value="F:endopeptidase inhibitor activity"/>
    <property type="evidence" value="ECO:0007669"/>
    <property type="project" value="InterPro"/>
</dbReference>
<name>A0A644UDQ1_9ZZZZ</name>
<dbReference type="Pfam" id="PF01835">
    <property type="entry name" value="MG2"/>
    <property type="match status" value="1"/>
</dbReference>
<accession>A0A644UDQ1</accession>
<dbReference type="PANTHER" id="PTHR40094">
    <property type="entry name" value="ALPHA-2-MACROGLOBULIN HOMOLOG"/>
    <property type="match status" value="1"/>
</dbReference>
<dbReference type="InterPro" id="IPR021868">
    <property type="entry name" value="Alpha_2_Macroglob_MG3"/>
</dbReference>
<dbReference type="Gene3D" id="2.60.40.1930">
    <property type="match status" value="1"/>
</dbReference>
<evidence type="ECO:0000259" key="3">
    <source>
        <dbReference type="SMART" id="SM01360"/>
    </source>
</evidence>
<gene>
    <name evidence="4" type="primary">yfhM_3</name>
    <name evidence="4" type="ORF">SDC9_22841</name>
</gene>
<dbReference type="Gene3D" id="2.60.40.3710">
    <property type="match status" value="1"/>
</dbReference>
<evidence type="ECO:0000313" key="4">
    <source>
        <dbReference type="EMBL" id="MPL76990.1"/>
    </source>
</evidence>
<comment type="caution">
    <text evidence="4">The sequence shown here is derived from an EMBL/GenBank/DDBJ whole genome shotgun (WGS) entry which is preliminary data.</text>
</comment>
<evidence type="ECO:0000259" key="2">
    <source>
        <dbReference type="SMART" id="SM01359"/>
    </source>
</evidence>
<dbReference type="InterPro" id="IPR041246">
    <property type="entry name" value="Bact_MG10"/>
</dbReference>
<dbReference type="Pfam" id="PF07703">
    <property type="entry name" value="A2M_BRD"/>
    <property type="match status" value="1"/>
</dbReference>
<reference evidence="4" key="1">
    <citation type="submission" date="2019-08" db="EMBL/GenBank/DDBJ databases">
        <authorList>
            <person name="Kucharzyk K."/>
            <person name="Murdoch R.W."/>
            <person name="Higgins S."/>
            <person name="Loffler F."/>
        </authorList>
    </citation>
    <scope>NUCLEOTIDE SEQUENCE</scope>
</reference>
<dbReference type="PANTHER" id="PTHR40094:SF1">
    <property type="entry name" value="UBIQUITIN DOMAIN-CONTAINING PROTEIN"/>
    <property type="match status" value="1"/>
</dbReference>
<dbReference type="InterPro" id="IPR008930">
    <property type="entry name" value="Terpenoid_cyclase/PrenylTrfase"/>
</dbReference>